<evidence type="ECO:0000256" key="2">
    <source>
        <dbReference type="ARBA" id="ARBA00008564"/>
    </source>
</evidence>
<dbReference type="RefSeq" id="WP_155444522.1">
    <property type="nucleotide sequence ID" value="NZ_JAOQNR010000002.1"/>
</dbReference>
<comment type="caution">
    <text evidence="8">The sequence shown here is derived from an EMBL/GenBank/DDBJ whole genome shotgun (WGS) entry which is preliminary data.</text>
</comment>
<evidence type="ECO:0000313" key="9">
    <source>
        <dbReference type="Proteomes" id="UP000439113"/>
    </source>
</evidence>
<dbReference type="NCBIfam" id="TIGR02454">
    <property type="entry name" value="ECF_T_CbiQ"/>
    <property type="match status" value="1"/>
</dbReference>
<evidence type="ECO:0000256" key="1">
    <source>
        <dbReference type="ARBA" id="ARBA00004651"/>
    </source>
</evidence>
<evidence type="ECO:0000313" key="8">
    <source>
        <dbReference type="EMBL" id="MTV29844.1"/>
    </source>
</evidence>
<evidence type="ECO:0000256" key="5">
    <source>
        <dbReference type="ARBA" id="ARBA00022989"/>
    </source>
</evidence>
<protein>
    <submittedName>
        <fullName evidence="8">Cobalt ECF transporter T component CbiQ</fullName>
    </submittedName>
</protein>
<dbReference type="AlphaFoldDB" id="A0A6N8DM41"/>
<evidence type="ECO:0000256" key="4">
    <source>
        <dbReference type="ARBA" id="ARBA00022692"/>
    </source>
</evidence>
<gene>
    <name evidence="8" type="primary">cbiQ</name>
    <name evidence="8" type="ORF">GJ654_02410</name>
</gene>
<dbReference type="OrthoDB" id="4533at2"/>
<keyword evidence="4 7" id="KW-0812">Transmembrane</keyword>
<keyword evidence="3" id="KW-1003">Cell membrane</keyword>
<reference evidence="8 9" key="1">
    <citation type="submission" date="2019-11" db="EMBL/GenBank/DDBJ databases">
        <title>Whole-genome sequence of a Rhodoblastus acidophilus DSM 142.</title>
        <authorList>
            <person name="Kyndt J.A."/>
            <person name="Meyer T.E."/>
        </authorList>
    </citation>
    <scope>NUCLEOTIDE SEQUENCE [LARGE SCALE GENOMIC DNA]</scope>
    <source>
        <strain evidence="8 9">DSM 142</strain>
    </source>
</reference>
<dbReference type="GO" id="GO:0006824">
    <property type="term" value="P:cobalt ion transport"/>
    <property type="evidence" value="ECO:0007669"/>
    <property type="project" value="InterPro"/>
</dbReference>
<dbReference type="PANTHER" id="PTHR34857:SF2">
    <property type="entry name" value="SLL0384 PROTEIN"/>
    <property type="match status" value="1"/>
</dbReference>
<name>A0A6N8DM41_RHOAC</name>
<evidence type="ECO:0000256" key="6">
    <source>
        <dbReference type="ARBA" id="ARBA00023136"/>
    </source>
</evidence>
<evidence type="ECO:0000256" key="7">
    <source>
        <dbReference type="SAM" id="Phobius"/>
    </source>
</evidence>
<evidence type="ECO:0000256" key="3">
    <source>
        <dbReference type="ARBA" id="ARBA00022475"/>
    </source>
</evidence>
<dbReference type="InterPro" id="IPR051611">
    <property type="entry name" value="ECF_transporter_component"/>
</dbReference>
<sequence>MTETLYCRDEADARPRLDRFDARTRIVTALALIVAALVVRSPFVLMAGLAGLVAFAWFCELRAKEIAGRLLHAEGFLLVLLILLPLTVPGPAALSLGPVELSAPGLDRALKIFLRVNFSALAVLILLAGMEPVRFGHALAGLGVPEKLAHLLLFAARWVALIKEEGLRLHDAMRARAFKASTSLHTFRTLGFFCGQLLVRALERAERIDEAMRCRGFAGRFVLAAEERPGRSDGLFAAGAAVAIIAAVALDRLT</sequence>
<keyword evidence="5 7" id="KW-1133">Transmembrane helix</keyword>
<comment type="subcellular location">
    <subcellularLocation>
        <location evidence="1">Cell membrane</location>
        <topology evidence="1">Multi-pass membrane protein</topology>
    </subcellularLocation>
</comment>
<proteinExistence type="inferred from homology"/>
<feature type="transmembrane region" description="Helical" evidence="7">
    <location>
        <begin position="70"/>
        <end position="92"/>
    </location>
</feature>
<feature type="transmembrane region" description="Helical" evidence="7">
    <location>
        <begin position="26"/>
        <end position="58"/>
    </location>
</feature>
<organism evidence="8 9">
    <name type="scientific">Rhodoblastus acidophilus</name>
    <name type="common">Rhodopseudomonas acidophila</name>
    <dbReference type="NCBI Taxonomy" id="1074"/>
    <lineage>
        <taxon>Bacteria</taxon>
        <taxon>Pseudomonadati</taxon>
        <taxon>Pseudomonadota</taxon>
        <taxon>Alphaproteobacteria</taxon>
        <taxon>Hyphomicrobiales</taxon>
        <taxon>Rhodoblastaceae</taxon>
        <taxon>Rhodoblastus</taxon>
    </lineage>
</organism>
<dbReference type="Proteomes" id="UP000439113">
    <property type="component" value="Unassembled WGS sequence"/>
</dbReference>
<comment type="similarity">
    <text evidence="2">Belongs to the CbiQ family.</text>
</comment>
<accession>A0A6N8DM41</accession>
<dbReference type="GO" id="GO:0043190">
    <property type="term" value="C:ATP-binding cassette (ABC) transporter complex"/>
    <property type="evidence" value="ECO:0007669"/>
    <property type="project" value="InterPro"/>
</dbReference>
<dbReference type="CDD" id="cd16914">
    <property type="entry name" value="EcfT"/>
    <property type="match status" value="1"/>
</dbReference>
<feature type="transmembrane region" description="Helical" evidence="7">
    <location>
        <begin position="112"/>
        <end position="130"/>
    </location>
</feature>
<dbReference type="InterPro" id="IPR003339">
    <property type="entry name" value="ABC/ECF_trnsptr_transmembrane"/>
</dbReference>
<dbReference type="PANTHER" id="PTHR34857">
    <property type="entry name" value="SLL0384 PROTEIN"/>
    <property type="match status" value="1"/>
</dbReference>
<dbReference type="Pfam" id="PF02361">
    <property type="entry name" value="CbiQ"/>
    <property type="match status" value="1"/>
</dbReference>
<keyword evidence="6 7" id="KW-0472">Membrane</keyword>
<dbReference type="EMBL" id="WNKS01000002">
    <property type="protein sequence ID" value="MTV29844.1"/>
    <property type="molecule type" value="Genomic_DNA"/>
</dbReference>
<dbReference type="InterPro" id="IPR012809">
    <property type="entry name" value="ECF_CbiQ"/>
</dbReference>